<dbReference type="AlphaFoldDB" id="A0A431TSW1"/>
<dbReference type="Proteomes" id="UP000267418">
    <property type="component" value="Unassembled WGS sequence"/>
</dbReference>
<dbReference type="Pfam" id="PF16157">
    <property type="entry name" value="DUF4865"/>
    <property type="match status" value="1"/>
</dbReference>
<organism evidence="1 2">
    <name type="scientific">Variovorax gossypii</name>
    <dbReference type="NCBI Taxonomy" id="1679495"/>
    <lineage>
        <taxon>Bacteria</taxon>
        <taxon>Pseudomonadati</taxon>
        <taxon>Pseudomonadota</taxon>
        <taxon>Betaproteobacteria</taxon>
        <taxon>Burkholderiales</taxon>
        <taxon>Comamonadaceae</taxon>
        <taxon>Variovorax</taxon>
    </lineage>
</organism>
<accession>A0A431TSW1</accession>
<comment type="caution">
    <text evidence="1">The sequence shown here is derived from an EMBL/GenBank/DDBJ whole genome shotgun (WGS) entry which is preliminary data.</text>
</comment>
<name>A0A431TSW1_9BURK</name>
<dbReference type="OrthoDB" id="2065010at2"/>
<evidence type="ECO:0000313" key="2">
    <source>
        <dbReference type="Proteomes" id="UP000267418"/>
    </source>
</evidence>
<reference evidence="1 2" key="1">
    <citation type="submission" date="2018-12" db="EMBL/GenBank/DDBJ databases">
        <title>The genome of Variovorax gossypii DSM 100435.</title>
        <authorList>
            <person name="Gao J."/>
            <person name="Sun J."/>
        </authorList>
    </citation>
    <scope>NUCLEOTIDE SEQUENCE [LARGE SCALE GENOMIC DNA]</scope>
    <source>
        <strain evidence="1 2">DSM 100435</strain>
    </source>
</reference>
<dbReference type="RefSeq" id="WP_126468894.1">
    <property type="nucleotide sequence ID" value="NZ_RXOE01000001.1"/>
</dbReference>
<proteinExistence type="predicted"/>
<dbReference type="InterPro" id="IPR032349">
    <property type="entry name" value="DUF4865"/>
</dbReference>
<gene>
    <name evidence="1" type="ORF">EJP69_05075</name>
</gene>
<protein>
    <submittedName>
        <fullName evidence="1">DUF4865 family protein</fullName>
    </submittedName>
</protein>
<dbReference type="EMBL" id="RXOE01000001">
    <property type="protein sequence ID" value="RTQ37103.1"/>
    <property type="molecule type" value="Genomic_DNA"/>
</dbReference>
<keyword evidence="2" id="KW-1185">Reference proteome</keyword>
<evidence type="ECO:0000313" key="1">
    <source>
        <dbReference type="EMBL" id="RTQ37103.1"/>
    </source>
</evidence>
<sequence>MFAMQYSHRLPADYDMQIIRQRAARRGPLWDDTQGLAFKAFVSQERGRHGAAGHVYASVYLWLDASAAASFLMGERFQAVIDSFGRPRVETWLPLDARAGTDRAQKASWLLREERLLDAGADRAALHAAQIEANRQRAAEAGTVAVWTALDLDAWQLVRFTLSSHEPETTNGGALYEVLHLARPGIGALA</sequence>